<name>A0A382XMY6_9ZZZZ</name>
<accession>A0A382XMY6</accession>
<gene>
    <name evidence="1" type="ORF">METZ01_LOCUS425371</name>
</gene>
<protein>
    <submittedName>
        <fullName evidence="1">Uncharacterized protein</fullName>
    </submittedName>
</protein>
<organism evidence="1">
    <name type="scientific">marine metagenome</name>
    <dbReference type="NCBI Taxonomy" id="408172"/>
    <lineage>
        <taxon>unclassified sequences</taxon>
        <taxon>metagenomes</taxon>
        <taxon>ecological metagenomes</taxon>
    </lineage>
</organism>
<reference evidence="1" key="1">
    <citation type="submission" date="2018-05" db="EMBL/GenBank/DDBJ databases">
        <authorList>
            <person name="Lanie J.A."/>
            <person name="Ng W.-L."/>
            <person name="Kazmierczak K.M."/>
            <person name="Andrzejewski T.M."/>
            <person name="Davidsen T.M."/>
            <person name="Wayne K.J."/>
            <person name="Tettelin H."/>
            <person name="Glass J.I."/>
            <person name="Rusch D."/>
            <person name="Podicherti R."/>
            <person name="Tsui H.-C.T."/>
            <person name="Winkler M.E."/>
        </authorList>
    </citation>
    <scope>NUCLEOTIDE SEQUENCE</scope>
</reference>
<dbReference type="AlphaFoldDB" id="A0A382XMY6"/>
<proteinExistence type="predicted"/>
<evidence type="ECO:0000313" key="1">
    <source>
        <dbReference type="EMBL" id="SVD72517.1"/>
    </source>
</evidence>
<dbReference type="EMBL" id="UINC01169130">
    <property type="protein sequence ID" value="SVD72517.1"/>
    <property type="molecule type" value="Genomic_DNA"/>
</dbReference>
<sequence length="45" mass="5179">MFGAGPYVEEAFDIPKSEARELLIGWMKAYSKTWDGDNHEFIEAK</sequence>